<sequence length="80" mass="8981">MRLVVTSSNMVVKRCTSSAFSAQHRRRGTRGRHRGCCRARGSRRWSPSRSYLFGANQCLNDAVTTYLTTGERPAEDLVCS</sequence>
<dbReference type="Proteomes" id="UP001156441">
    <property type="component" value="Unassembled WGS sequence"/>
</dbReference>
<accession>A0ABT2J9X2</accession>
<evidence type="ECO:0000259" key="1">
    <source>
        <dbReference type="Pfam" id="PF08386"/>
    </source>
</evidence>
<gene>
    <name evidence="2" type="ORF">JT362_15700</name>
</gene>
<evidence type="ECO:0000313" key="2">
    <source>
        <dbReference type="EMBL" id="MCT2584568.1"/>
    </source>
</evidence>
<name>A0ABT2J9X2_9PSEU</name>
<feature type="domain" description="Peptidase S33 tripeptidyl aminopeptidase-like C-terminal" evidence="1">
    <location>
        <begin position="51"/>
        <end position="79"/>
    </location>
</feature>
<protein>
    <submittedName>
        <fullName evidence="2">Alpha/beta hydrolase</fullName>
    </submittedName>
</protein>
<dbReference type="EMBL" id="JAFFZE010000012">
    <property type="protein sequence ID" value="MCT2584568.1"/>
    <property type="molecule type" value="Genomic_DNA"/>
</dbReference>
<organism evidence="2 3">
    <name type="scientific">Actinophytocola gossypii</name>
    <dbReference type="NCBI Taxonomy" id="2812003"/>
    <lineage>
        <taxon>Bacteria</taxon>
        <taxon>Bacillati</taxon>
        <taxon>Actinomycetota</taxon>
        <taxon>Actinomycetes</taxon>
        <taxon>Pseudonocardiales</taxon>
        <taxon>Pseudonocardiaceae</taxon>
    </lineage>
</organism>
<comment type="caution">
    <text evidence="2">The sequence shown here is derived from an EMBL/GenBank/DDBJ whole genome shotgun (WGS) entry which is preliminary data.</text>
</comment>
<dbReference type="InterPro" id="IPR013595">
    <property type="entry name" value="Pept_S33_TAP-like_C"/>
</dbReference>
<reference evidence="2 3" key="1">
    <citation type="submission" date="2021-02" db="EMBL/GenBank/DDBJ databases">
        <title>Actinophytocola xerophila sp. nov., isolated from soil of cotton cropping field.</title>
        <authorList>
            <person name="Huang R."/>
            <person name="Chen X."/>
            <person name="Ge X."/>
            <person name="Liu W."/>
        </authorList>
    </citation>
    <scope>NUCLEOTIDE SEQUENCE [LARGE SCALE GENOMIC DNA]</scope>
    <source>
        <strain evidence="2 3">S1-96</strain>
    </source>
</reference>
<evidence type="ECO:0000313" key="3">
    <source>
        <dbReference type="Proteomes" id="UP001156441"/>
    </source>
</evidence>
<keyword evidence="2" id="KW-0378">Hydrolase</keyword>
<dbReference type="GO" id="GO:0016787">
    <property type="term" value="F:hydrolase activity"/>
    <property type="evidence" value="ECO:0007669"/>
    <property type="project" value="UniProtKB-KW"/>
</dbReference>
<proteinExistence type="predicted"/>
<dbReference type="Pfam" id="PF08386">
    <property type="entry name" value="Abhydrolase_4"/>
    <property type="match status" value="1"/>
</dbReference>
<keyword evidence="3" id="KW-1185">Reference proteome</keyword>